<dbReference type="EMBL" id="JANPWZ010000108">
    <property type="protein sequence ID" value="KAJ3579320.1"/>
    <property type="molecule type" value="Genomic_DNA"/>
</dbReference>
<protein>
    <submittedName>
        <fullName evidence="2">Uncharacterized protein</fullName>
    </submittedName>
</protein>
<feature type="region of interest" description="Disordered" evidence="1">
    <location>
        <begin position="662"/>
        <end position="682"/>
    </location>
</feature>
<organism evidence="2 3">
    <name type="scientific">Xylaria arbuscula</name>
    <dbReference type="NCBI Taxonomy" id="114810"/>
    <lineage>
        <taxon>Eukaryota</taxon>
        <taxon>Fungi</taxon>
        <taxon>Dikarya</taxon>
        <taxon>Ascomycota</taxon>
        <taxon>Pezizomycotina</taxon>
        <taxon>Sordariomycetes</taxon>
        <taxon>Xylariomycetidae</taxon>
        <taxon>Xylariales</taxon>
        <taxon>Xylariaceae</taxon>
        <taxon>Xylaria</taxon>
    </lineage>
</organism>
<name>A0A9W8NMF3_9PEZI</name>
<dbReference type="Proteomes" id="UP001148614">
    <property type="component" value="Unassembled WGS sequence"/>
</dbReference>
<reference evidence="2" key="1">
    <citation type="submission" date="2022-07" db="EMBL/GenBank/DDBJ databases">
        <title>Genome Sequence of Xylaria arbuscula.</title>
        <authorList>
            <person name="Buettner E."/>
        </authorList>
    </citation>
    <scope>NUCLEOTIDE SEQUENCE</scope>
    <source>
        <strain evidence="2">VT107</strain>
    </source>
</reference>
<dbReference type="AlphaFoldDB" id="A0A9W8NMF3"/>
<evidence type="ECO:0000256" key="1">
    <source>
        <dbReference type="SAM" id="MobiDB-lite"/>
    </source>
</evidence>
<keyword evidence="3" id="KW-1185">Reference proteome</keyword>
<accession>A0A9W8NMF3</accession>
<evidence type="ECO:0000313" key="3">
    <source>
        <dbReference type="Proteomes" id="UP001148614"/>
    </source>
</evidence>
<comment type="caution">
    <text evidence="2">The sequence shown here is derived from an EMBL/GenBank/DDBJ whole genome shotgun (WGS) entry which is preliminary data.</text>
</comment>
<evidence type="ECO:0000313" key="2">
    <source>
        <dbReference type="EMBL" id="KAJ3579320.1"/>
    </source>
</evidence>
<sequence>MSPSSSDGDDNDHLLCVSTRAFKTVIDEQIAKNIHPNQTAQKELSKVIHVFHRCCRACRRFYKQGFAFWALENLGRKRIVYCLQAAYPKSRDLDEPAHSFVSKIANLMGQSILADIWDIHLFFGPHIAGDGFGLKFLDQALSAVAKQPSLPPHRLACVCINEVYLEAVKEHRGRYFTCPYFYHGVAILDDHLESAFDNDDMLLAILSLKAKYNNADHTVIDRNELFDYISDNDDDRAPNSAGKESGVKSSPCLSGDLPVSPELGTHISPYPILQKSSNFATTCNRLLFAGDERSQIGGLVDGLESLKVVTYSSAVVIDKILSNHETKDAGSVSCLTMKSVLETQPPYWMSAPPRHHLDRLKKKRFLVLPVPTKTDWAGYLFDSHTGILRWYDDPFLREKEYQHGIVQFLDWLYQDCPCIHGKASYGHADAKDDASNGEFELWKRKKHAKVVFLTAPAPNQKDNRDYLLSWASRFLRRAKEEYSKTGIGIEFHAKLVPPVKNCILLAAQYLTTASLTPPELEPFTLKSYDITANNTEMTSFHIRQLAALFRQFHNAATVVSQTPVSFTSKLVLQVTQQRLVVKACVDSCRYTLVLLHKFLELLVRKNHCLNMHRLKKRKLQRFQDKENSSIRNSCLEGHRKRWRLVQDWSRLAPLPSTGLDKILPKSIHEPPPTSSPSISVANMSGIGDASSHQYTYPSQTPPSFKSLGDLYAMLDASIKCVYDVGNPMADAFKEEEHQKARDEKTENEYSETWTTLLITLLQLRAAARNFRRAIEAKRALEETLRHVV</sequence>
<gene>
    <name evidence="2" type="ORF">NPX13_g1245</name>
</gene>
<proteinExistence type="predicted"/>